<evidence type="ECO:0000313" key="4">
    <source>
        <dbReference type="EMBL" id="RPD57922.1"/>
    </source>
</evidence>
<protein>
    <recommendedName>
        <fullName evidence="3">Saccharopine dehydrogenase NADP binding domain-containing protein</fullName>
    </recommendedName>
</protein>
<dbReference type="GO" id="GO:0005811">
    <property type="term" value="C:lipid droplet"/>
    <property type="evidence" value="ECO:0007669"/>
    <property type="project" value="TreeGrafter"/>
</dbReference>
<dbReference type="Gene3D" id="3.40.50.720">
    <property type="entry name" value="NAD(P)-binding Rossmann-like Domain"/>
    <property type="match status" value="1"/>
</dbReference>
<evidence type="ECO:0000313" key="5">
    <source>
        <dbReference type="Proteomes" id="UP000313359"/>
    </source>
</evidence>
<keyword evidence="2" id="KW-0812">Transmembrane</keyword>
<reference evidence="4" key="1">
    <citation type="journal article" date="2018" name="Genome Biol. Evol.">
        <title>Genomics and development of Lentinus tigrinus, a white-rot wood-decaying mushroom with dimorphic fruiting bodies.</title>
        <authorList>
            <person name="Wu B."/>
            <person name="Xu Z."/>
            <person name="Knudson A."/>
            <person name="Carlson A."/>
            <person name="Chen N."/>
            <person name="Kovaka S."/>
            <person name="LaButti K."/>
            <person name="Lipzen A."/>
            <person name="Pennachio C."/>
            <person name="Riley R."/>
            <person name="Schakwitz W."/>
            <person name="Umezawa K."/>
            <person name="Ohm R.A."/>
            <person name="Grigoriev I.V."/>
            <person name="Nagy L.G."/>
            <person name="Gibbons J."/>
            <person name="Hibbett D."/>
        </authorList>
    </citation>
    <scope>NUCLEOTIDE SEQUENCE [LARGE SCALE GENOMIC DNA]</scope>
    <source>
        <strain evidence="4">ALCF2SS1-6</strain>
    </source>
</reference>
<dbReference type="Pfam" id="PF03435">
    <property type="entry name" value="Sacchrp_dh_NADP"/>
    <property type="match status" value="1"/>
</dbReference>
<dbReference type="PANTHER" id="PTHR12286:SF5">
    <property type="entry name" value="SACCHAROPINE DEHYDROGENASE-LIKE OXIDOREDUCTASE"/>
    <property type="match status" value="1"/>
</dbReference>
<dbReference type="InterPro" id="IPR036291">
    <property type="entry name" value="NAD(P)-bd_dom_sf"/>
</dbReference>
<accession>A0A5C2S375</accession>
<keyword evidence="5" id="KW-1185">Reference proteome</keyword>
<keyword evidence="2" id="KW-1133">Transmembrane helix</keyword>
<dbReference type="GO" id="GO:0009247">
    <property type="term" value="P:glycolipid biosynthetic process"/>
    <property type="evidence" value="ECO:0007669"/>
    <property type="project" value="TreeGrafter"/>
</dbReference>
<keyword evidence="2" id="KW-0472">Membrane</keyword>
<gene>
    <name evidence="4" type="ORF">L227DRAFT_577597</name>
</gene>
<comment type="similarity">
    <text evidence="1">Belongs to the saccharopine dehydrogenase family.</text>
</comment>
<dbReference type="PANTHER" id="PTHR12286">
    <property type="entry name" value="SACCHAROPINE DEHYDROGENASE-LIKE OXIDOREDUCTASE"/>
    <property type="match status" value="1"/>
</dbReference>
<dbReference type="OrthoDB" id="10268090at2759"/>
<proteinExistence type="inferred from homology"/>
<dbReference type="SUPFAM" id="SSF51735">
    <property type="entry name" value="NAD(P)-binding Rossmann-fold domains"/>
    <property type="match status" value="1"/>
</dbReference>
<feature type="transmembrane region" description="Helical" evidence="2">
    <location>
        <begin position="290"/>
        <end position="309"/>
    </location>
</feature>
<name>A0A5C2S375_9APHY</name>
<organism evidence="4 5">
    <name type="scientific">Lentinus tigrinus ALCF2SS1-6</name>
    <dbReference type="NCBI Taxonomy" id="1328759"/>
    <lineage>
        <taxon>Eukaryota</taxon>
        <taxon>Fungi</taxon>
        <taxon>Dikarya</taxon>
        <taxon>Basidiomycota</taxon>
        <taxon>Agaricomycotina</taxon>
        <taxon>Agaricomycetes</taxon>
        <taxon>Polyporales</taxon>
        <taxon>Polyporaceae</taxon>
        <taxon>Lentinus</taxon>
    </lineage>
</organism>
<dbReference type="GO" id="GO:0005886">
    <property type="term" value="C:plasma membrane"/>
    <property type="evidence" value="ECO:0007669"/>
    <property type="project" value="TreeGrafter"/>
</dbReference>
<dbReference type="AlphaFoldDB" id="A0A5C2S375"/>
<sequence length="435" mass="47508">MVDILVLGATGFTGRLITRYLYNHPQRSSFSFALGVRSKSKGEALKKSLGIDDTVGLVLVDVGDYASVEAAVRKVRVVINVVGPYWLWGNNVVKACTEHGKRYVDLAGELHFIKDMIIRYDYLASKTGAIIVPTCGFASIAADIPVFLSNRTLKSALGPDAQLGLSQTFVRTQAGVSGGSINSFLCDMEKVPRRFYERCQADYALSQVRGLPSPPPVLATRVPFSSQYGGYWFAGKINRGIVHRTFGLNTLASSYSKLFLAQEKVEDAAVRPLGYGPQFRYAEYKVVGRTWLGAAVFSALFTFFLRLMFKSRLARGFVKLFAPAPGQGPSDKEMEKGWAEVTNFTQSAASPNVYAKTVTHVKGDPGYLMTAWMISECALALALDDASLPVTARLGGVLTPATAFGDVIVRRLEATGHIHFESEIVRGGDESRKDR</sequence>
<evidence type="ECO:0000256" key="2">
    <source>
        <dbReference type="SAM" id="Phobius"/>
    </source>
</evidence>
<evidence type="ECO:0000256" key="1">
    <source>
        <dbReference type="ARBA" id="ARBA00038048"/>
    </source>
</evidence>
<dbReference type="EMBL" id="ML122278">
    <property type="protein sequence ID" value="RPD57922.1"/>
    <property type="molecule type" value="Genomic_DNA"/>
</dbReference>
<evidence type="ECO:0000259" key="3">
    <source>
        <dbReference type="Pfam" id="PF03435"/>
    </source>
</evidence>
<dbReference type="GO" id="GO:0005739">
    <property type="term" value="C:mitochondrion"/>
    <property type="evidence" value="ECO:0007669"/>
    <property type="project" value="TreeGrafter"/>
</dbReference>
<dbReference type="InterPro" id="IPR005097">
    <property type="entry name" value="Sacchrp_dh_NADP-bd"/>
</dbReference>
<dbReference type="InterPro" id="IPR051276">
    <property type="entry name" value="Saccharopine_DH-like_oxidrdct"/>
</dbReference>
<feature type="domain" description="Saccharopine dehydrogenase NADP binding" evidence="3">
    <location>
        <begin position="4"/>
        <end position="131"/>
    </location>
</feature>
<dbReference type="Proteomes" id="UP000313359">
    <property type="component" value="Unassembled WGS sequence"/>
</dbReference>